<protein>
    <submittedName>
        <fullName evidence="2">Uncharacterized protein</fullName>
    </submittedName>
</protein>
<keyword evidence="3" id="KW-1185">Reference proteome</keyword>
<gene>
    <name evidence="2" type="ORF">EI97DRAFT_362991</name>
</gene>
<organism evidence="2 3">
    <name type="scientific">Westerdykella ornata</name>
    <dbReference type="NCBI Taxonomy" id="318751"/>
    <lineage>
        <taxon>Eukaryota</taxon>
        <taxon>Fungi</taxon>
        <taxon>Dikarya</taxon>
        <taxon>Ascomycota</taxon>
        <taxon>Pezizomycotina</taxon>
        <taxon>Dothideomycetes</taxon>
        <taxon>Pleosporomycetidae</taxon>
        <taxon>Pleosporales</taxon>
        <taxon>Sporormiaceae</taxon>
        <taxon>Westerdykella</taxon>
    </lineage>
</organism>
<dbReference type="Pfam" id="PF15891">
    <property type="entry name" value="Nuc_deoxyri_tr2"/>
    <property type="match status" value="1"/>
</dbReference>
<name>A0A6A6JXR6_WESOR</name>
<evidence type="ECO:0000313" key="3">
    <source>
        <dbReference type="Proteomes" id="UP000800097"/>
    </source>
</evidence>
<sequence>DISADVEDTLQQLPPLPSPPLPTHPDFTHCTPPVLPTYRKFSIFTAGSIEMGRAIQWQRHLLHFLCDLPITVCNPRRGHWDVTVTPREKDLAFNRQVQWELSALEHVEVIAFFFDKATTSPVTMLELGLWAKSGKVVVCCHRDFHKAGNVHITCRRYGIEFVETFDEFVPLIRKMLESKGLRVNERGNVV</sequence>
<feature type="compositionally biased region" description="Pro residues" evidence="1">
    <location>
        <begin position="14"/>
        <end position="23"/>
    </location>
</feature>
<reference evidence="2" key="1">
    <citation type="journal article" date="2020" name="Stud. Mycol.">
        <title>101 Dothideomycetes genomes: a test case for predicting lifestyles and emergence of pathogens.</title>
        <authorList>
            <person name="Haridas S."/>
            <person name="Albert R."/>
            <person name="Binder M."/>
            <person name="Bloem J."/>
            <person name="Labutti K."/>
            <person name="Salamov A."/>
            <person name="Andreopoulos B."/>
            <person name="Baker S."/>
            <person name="Barry K."/>
            <person name="Bills G."/>
            <person name="Bluhm B."/>
            <person name="Cannon C."/>
            <person name="Castanera R."/>
            <person name="Culley D."/>
            <person name="Daum C."/>
            <person name="Ezra D."/>
            <person name="Gonzalez J."/>
            <person name="Henrissat B."/>
            <person name="Kuo A."/>
            <person name="Liang C."/>
            <person name="Lipzen A."/>
            <person name="Lutzoni F."/>
            <person name="Magnuson J."/>
            <person name="Mondo S."/>
            <person name="Nolan M."/>
            <person name="Ohm R."/>
            <person name="Pangilinan J."/>
            <person name="Park H.-J."/>
            <person name="Ramirez L."/>
            <person name="Alfaro M."/>
            <person name="Sun H."/>
            <person name="Tritt A."/>
            <person name="Yoshinaga Y."/>
            <person name="Zwiers L.-H."/>
            <person name="Turgeon B."/>
            <person name="Goodwin S."/>
            <person name="Spatafora J."/>
            <person name="Crous P."/>
            <person name="Grigoriev I."/>
        </authorList>
    </citation>
    <scope>NUCLEOTIDE SEQUENCE</scope>
    <source>
        <strain evidence="2">CBS 379.55</strain>
    </source>
</reference>
<dbReference type="SUPFAM" id="SSF52309">
    <property type="entry name" value="N-(deoxy)ribosyltransferase-like"/>
    <property type="match status" value="1"/>
</dbReference>
<dbReference type="RefSeq" id="XP_033658400.1">
    <property type="nucleotide sequence ID" value="XM_033794979.1"/>
</dbReference>
<feature type="non-terminal residue" evidence="2">
    <location>
        <position position="190"/>
    </location>
</feature>
<dbReference type="Proteomes" id="UP000800097">
    <property type="component" value="Unassembled WGS sequence"/>
</dbReference>
<dbReference type="EMBL" id="ML986484">
    <property type="protein sequence ID" value="KAF2280863.1"/>
    <property type="molecule type" value="Genomic_DNA"/>
</dbReference>
<feature type="region of interest" description="Disordered" evidence="1">
    <location>
        <begin position="1"/>
        <end position="24"/>
    </location>
</feature>
<dbReference type="AlphaFoldDB" id="A0A6A6JXR6"/>
<proteinExistence type="predicted"/>
<accession>A0A6A6JXR6</accession>
<evidence type="ECO:0000256" key="1">
    <source>
        <dbReference type="SAM" id="MobiDB-lite"/>
    </source>
</evidence>
<feature type="non-terminal residue" evidence="2">
    <location>
        <position position="1"/>
    </location>
</feature>
<dbReference type="InterPro" id="IPR039470">
    <property type="entry name" value="Nuc_deoxyri_tr2"/>
</dbReference>
<dbReference type="GeneID" id="54548154"/>
<dbReference type="Gene3D" id="3.40.50.450">
    <property type="match status" value="1"/>
</dbReference>
<dbReference type="OrthoDB" id="2893324at2759"/>
<evidence type="ECO:0000313" key="2">
    <source>
        <dbReference type="EMBL" id="KAF2280863.1"/>
    </source>
</evidence>